<organism evidence="1 2">
    <name type="scientific">Streptomyces alboflavus</name>
    <dbReference type="NCBI Taxonomy" id="67267"/>
    <lineage>
        <taxon>Bacteria</taxon>
        <taxon>Bacillati</taxon>
        <taxon>Actinomycetota</taxon>
        <taxon>Actinomycetes</taxon>
        <taxon>Kitasatosporales</taxon>
        <taxon>Streptomycetaceae</taxon>
        <taxon>Streptomyces</taxon>
    </lineage>
</organism>
<dbReference type="Proteomes" id="UP000195880">
    <property type="component" value="Chromosome"/>
</dbReference>
<dbReference type="KEGG" id="salf:SMD44_07600"/>
<dbReference type="EMBL" id="CP021748">
    <property type="protein sequence ID" value="ARX88113.1"/>
    <property type="molecule type" value="Genomic_DNA"/>
</dbReference>
<protein>
    <submittedName>
        <fullName evidence="1">Uncharacterized protein</fullName>
    </submittedName>
</protein>
<keyword evidence="2" id="KW-1185">Reference proteome</keyword>
<gene>
    <name evidence="1" type="ORF">SMD44_07600</name>
</gene>
<dbReference type="AlphaFoldDB" id="A0A1Z1WNW6"/>
<name>A0A1Z1WNW6_9ACTN</name>
<reference evidence="1 2" key="1">
    <citation type="submission" date="2017-05" db="EMBL/GenBank/DDBJ databases">
        <title>Streptomyces alboflavus Genome sequencing and assembly.</title>
        <authorList>
            <person name="Wang Y."/>
            <person name="Du B."/>
            <person name="Ding Y."/>
            <person name="Liu H."/>
            <person name="Hou Q."/>
            <person name="Liu K."/>
            <person name="Wang C."/>
            <person name="Yao L."/>
        </authorList>
    </citation>
    <scope>NUCLEOTIDE SEQUENCE [LARGE SCALE GENOMIC DNA]</scope>
    <source>
        <strain evidence="1 2">MDJK44</strain>
    </source>
</reference>
<evidence type="ECO:0000313" key="1">
    <source>
        <dbReference type="EMBL" id="ARX88113.1"/>
    </source>
</evidence>
<evidence type="ECO:0000313" key="2">
    <source>
        <dbReference type="Proteomes" id="UP000195880"/>
    </source>
</evidence>
<proteinExistence type="predicted"/>
<sequence length="29" mass="3175">MAHDTLAETDAQVGLIGALRKDRPNRTHS</sequence>
<accession>A0A1Z1WNW6</accession>